<dbReference type="Gene3D" id="1.10.287.1080">
    <property type="entry name" value="MazG-like"/>
    <property type="match status" value="1"/>
</dbReference>
<evidence type="ECO:0000256" key="4">
    <source>
        <dbReference type="ARBA" id="ARBA00005169"/>
    </source>
</evidence>
<dbReference type="GO" id="GO:0004635">
    <property type="term" value="F:phosphoribosyl-AMP cyclohydrolase activity"/>
    <property type="evidence" value="ECO:0007669"/>
    <property type="project" value="UniProtKB-UniRule"/>
</dbReference>
<evidence type="ECO:0000256" key="12">
    <source>
        <dbReference type="ARBA" id="ARBA00022840"/>
    </source>
</evidence>
<evidence type="ECO:0000256" key="14">
    <source>
        <dbReference type="ARBA" id="ARBA00023268"/>
    </source>
</evidence>
<dbReference type="SUPFAM" id="SSF101386">
    <property type="entry name" value="all-alpha NTP pyrophosphatases"/>
    <property type="match status" value="1"/>
</dbReference>
<dbReference type="Gene3D" id="3.10.20.810">
    <property type="entry name" value="Phosphoribosyl-AMP cyclohydrolase"/>
    <property type="match status" value="1"/>
</dbReference>
<comment type="catalytic activity">
    <reaction evidence="1 15">
        <text>1-(5-phospho-beta-D-ribosyl)-5'-AMP + H2O = 1-(5-phospho-beta-D-ribosyl)-5-[(5-phospho-beta-D-ribosylamino)methylideneamino]imidazole-4-carboxamide</text>
        <dbReference type="Rhea" id="RHEA:20049"/>
        <dbReference type="ChEBI" id="CHEBI:15377"/>
        <dbReference type="ChEBI" id="CHEBI:58435"/>
        <dbReference type="ChEBI" id="CHEBI:59457"/>
        <dbReference type="EC" id="3.5.4.19"/>
    </reaction>
</comment>
<dbReference type="AlphaFoldDB" id="A0A4V2S0C6"/>
<dbReference type="HAMAP" id="MF_01019">
    <property type="entry name" value="HisIE"/>
    <property type="match status" value="1"/>
</dbReference>
<dbReference type="PANTHER" id="PTHR42945">
    <property type="entry name" value="HISTIDINE BIOSYNTHESIS BIFUNCTIONAL PROTEIN"/>
    <property type="match status" value="1"/>
</dbReference>
<comment type="similarity">
    <text evidence="7 15">In the N-terminal section; belongs to the PRA-CH family.</text>
</comment>
<dbReference type="SUPFAM" id="SSF141734">
    <property type="entry name" value="HisI-like"/>
    <property type="match status" value="1"/>
</dbReference>
<evidence type="ECO:0000256" key="11">
    <source>
        <dbReference type="ARBA" id="ARBA00022801"/>
    </source>
</evidence>
<keyword evidence="11 15" id="KW-0378">Hydrolase</keyword>
<comment type="pathway">
    <text evidence="5 15">Amino-acid biosynthesis; L-histidine biosynthesis; L-histidine from 5-phospho-alpha-D-ribose 1-diphosphate: step 2/9.</text>
</comment>
<keyword evidence="12 15" id="KW-0067">ATP-binding</keyword>
<dbReference type="InterPro" id="IPR023019">
    <property type="entry name" value="His_synth_HisIE"/>
</dbReference>
<organism evidence="17 18">
    <name type="scientific">Pedobacter psychrotolerans</name>
    <dbReference type="NCBI Taxonomy" id="1843235"/>
    <lineage>
        <taxon>Bacteria</taxon>
        <taxon>Pseudomonadati</taxon>
        <taxon>Bacteroidota</taxon>
        <taxon>Sphingobacteriia</taxon>
        <taxon>Sphingobacteriales</taxon>
        <taxon>Sphingobacteriaceae</taxon>
        <taxon>Pedobacter</taxon>
    </lineage>
</organism>
<dbReference type="HAMAP" id="MF_01020">
    <property type="entry name" value="HisE"/>
    <property type="match status" value="1"/>
</dbReference>
<feature type="region of interest" description="Phosphoribosyl-AMP cyclohydrolase" evidence="15">
    <location>
        <begin position="1"/>
        <end position="134"/>
    </location>
</feature>
<dbReference type="GO" id="GO:0004636">
    <property type="term" value="F:phosphoribosyl-ATP diphosphatase activity"/>
    <property type="evidence" value="ECO:0007669"/>
    <property type="project" value="UniProtKB-UniRule"/>
</dbReference>
<evidence type="ECO:0000256" key="10">
    <source>
        <dbReference type="ARBA" id="ARBA00022741"/>
    </source>
</evidence>
<dbReference type="NCBIfam" id="NF000768">
    <property type="entry name" value="PRK00051.1"/>
    <property type="match status" value="1"/>
</dbReference>
<keyword evidence="13 15" id="KW-0368">Histidine biosynthesis</keyword>
<dbReference type="UniPathway" id="UPA00031">
    <property type="reaction ID" value="UER00007"/>
</dbReference>
<evidence type="ECO:0000313" key="17">
    <source>
        <dbReference type="EMBL" id="TCO31076.1"/>
    </source>
</evidence>
<evidence type="ECO:0000256" key="5">
    <source>
        <dbReference type="ARBA" id="ARBA00005204"/>
    </source>
</evidence>
<proteinExistence type="inferred from homology"/>
<dbReference type="EC" id="3.6.1.31" evidence="15"/>
<evidence type="ECO:0000256" key="9">
    <source>
        <dbReference type="ARBA" id="ARBA00022605"/>
    </source>
</evidence>
<comment type="subcellular location">
    <subcellularLocation>
        <location evidence="3 15">Cytoplasm</location>
    </subcellularLocation>
</comment>
<sequence>MRHEAIYFAQDCFVPRNEGNIIKMNIDINSLDWDKTAGLLPVIIQDHKTLEVLMLGYMNAEALEKTQADGKVTFFSRSKNRLWTKGETSNNFLYVKELFVDCDNDTILIKADAIGPTCHTGSRSCFKTEFNQNFIFELENIINDRYENPVEGSYINKMRSKGLNKIAQKVGEEGVETVIAALAETEEELIGEASDLVFHLLFLLKEKGLSIQDIAKNLEKRH</sequence>
<feature type="domain" description="Phosphoribosyl-AMP cyclohydrolase" evidence="16">
    <location>
        <begin position="54"/>
        <end position="127"/>
    </location>
</feature>
<comment type="similarity">
    <text evidence="6 15">In the C-terminal section; belongs to the PRA-PH family.</text>
</comment>
<feature type="region of interest" description="Phosphoribosyl-ATP pyrophosphohydrolase" evidence="15">
    <location>
        <begin position="135"/>
        <end position="222"/>
    </location>
</feature>
<dbReference type="FunFam" id="3.10.20.810:FF:000001">
    <property type="entry name" value="Histidine biosynthesis bifunctional protein HisIE"/>
    <property type="match status" value="1"/>
</dbReference>
<dbReference type="NCBIfam" id="NF002747">
    <property type="entry name" value="PRK02759.1"/>
    <property type="match status" value="1"/>
</dbReference>
<dbReference type="EMBL" id="SLWO01000001">
    <property type="protein sequence ID" value="TCO31076.1"/>
    <property type="molecule type" value="Genomic_DNA"/>
</dbReference>
<name>A0A4V2S0C6_9SPHI</name>
<keyword evidence="14 15" id="KW-0511">Multifunctional enzyme</keyword>
<evidence type="ECO:0000259" key="16">
    <source>
        <dbReference type="Pfam" id="PF01502"/>
    </source>
</evidence>
<accession>A0A4V2S0C6</accession>
<dbReference type="NCBIfam" id="TIGR03188">
    <property type="entry name" value="histidine_hisI"/>
    <property type="match status" value="1"/>
</dbReference>
<dbReference type="InterPro" id="IPR038019">
    <property type="entry name" value="PRib_AMP_CycHydrolase_sf"/>
</dbReference>
<evidence type="ECO:0000256" key="3">
    <source>
        <dbReference type="ARBA" id="ARBA00004496"/>
    </source>
</evidence>
<evidence type="ECO:0000256" key="8">
    <source>
        <dbReference type="ARBA" id="ARBA00022490"/>
    </source>
</evidence>
<dbReference type="PANTHER" id="PTHR42945:SF9">
    <property type="entry name" value="HISTIDINE BIOSYNTHESIS BIFUNCTIONAL PROTEIN HISIE"/>
    <property type="match status" value="1"/>
</dbReference>
<evidence type="ECO:0000256" key="1">
    <source>
        <dbReference type="ARBA" id="ARBA00000024"/>
    </source>
</evidence>
<dbReference type="InterPro" id="IPR008179">
    <property type="entry name" value="HisE"/>
</dbReference>
<keyword evidence="10 15" id="KW-0547">Nucleotide-binding</keyword>
<comment type="caution">
    <text evidence="17">The sequence shown here is derived from an EMBL/GenBank/DDBJ whole genome shotgun (WGS) entry which is preliminary data.</text>
</comment>
<dbReference type="GO" id="GO:0005524">
    <property type="term" value="F:ATP binding"/>
    <property type="evidence" value="ECO:0007669"/>
    <property type="project" value="UniProtKB-KW"/>
</dbReference>
<dbReference type="EC" id="3.5.4.19" evidence="15"/>
<keyword evidence="8 15" id="KW-0963">Cytoplasm</keyword>
<evidence type="ECO:0000256" key="6">
    <source>
        <dbReference type="ARBA" id="ARBA00007731"/>
    </source>
</evidence>
<evidence type="ECO:0000256" key="7">
    <source>
        <dbReference type="ARBA" id="ARBA00008299"/>
    </source>
</evidence>
<dbReference type="Pfam" id="PF01502">
    <property type="entry name" value="PRA-CH"/>
    <property type="match status" value="1"/>
</dbReference>
<dbReference type="GO" id="GO:0000105">
    <property type="term" value="P:L-histidine biosynthetic process"/>
    <property type="evidence" value="ECO:0007669"/>
    <property type="project" value="UniProtKB-UniRule"/>
</dbReference>
<dbReference type="GO" id="GO:0005737">
    <property type="term" value="C:cytoplasm"/>
    <property type="evidence" value="ECO:0007669"/>
    <property type="project" value="UniProtKB-SubCell"/>
</dbReference>
<dbReference type="Proteomes" id="UP000295684">
    <property type="component" value="Unassembled WGS sequence"/>
</dbReference>
<keyword evidence="9 15" id="KW-0028">Amino-acid biosynthesis</keyword>
<dbReference type="InterPro" id="IPR002496">
    <property type="entry name" value="PRib_AMP_CycHydrolase_dom"/>
</dbReference>
<gene>
    <name evidence="15" type="primary">hisI</name>
    <name evidence="15" type="synonym">hisIE</name>
    <name evidence="17" type="ORF">EV200_101523</name>
</gene>
<reference evidence="17 18" key="1">
    <citation type="submission" date="2019-03" db="EMBL/GenBank/DDBJ databases">
        <title>Genomic Encyclopedia of Type Strains, Phase IV (KMG-IV): sequencing the most valuable type-strain genomes for metagenomic binning, comparative biology and taxonomic classification.</title>
        <authorList>
            <person name="Goeker M."/>
        </authorList>
    </citation>
    <scope>NUCLEOTIDE SEQUENCE [LARGE SCALE GENOMIC DNA]</scope>
    <source>
        <strain evidence="17 18">DSM 103236</strain>
    </source>
</reference>
<evidence type="ECO:0000256" key="2">
    <source>
        <dbReference type="ARBA" id="ARBA00001460"/>
    </source>
</evidence>
<evidence type="ECO:0000256" key="15">
    <source>
        <dbReference type="HAMAP-Rule" id="MF_01019"/>
    </source>
</evidence>
<protein>
    <recommendedName>
        <fullName evidence="15">Histidine biosynthesis bifunctional protein HisIE</fullName>
    </recommendedName>
    <domain>
        <recommendedName>
            <fullName evidence="15">Phosphoribosyl-AMP cyclohydrolase</fullName>
            <shortName evidence="15">PRA-CH</shortName>
            <ecNumber evidence="15">3.5.4.19</ecNumber>
        </recommendedName>
    </domain>
    <domain>
        <recommendedName>
            <fullName evidence="15">Phosphoribosyl-ATP pyrophosphatase</fullName>
            <shortName evidence="15">PRA-PH</shortName>
            <ecNumber evidence="15">3.6.1.31</ecNumber>
        </recommendedName>
    </domain>
</protein>
<dbReference type="InterPro" id="IPR021130">
    <property type="entry name" value="PRib-ATP_PPHydrolase-like"/>
</dbReference>
<dbReference type="CDD" id="cd11534">
    <property type="entry name" value="NTP-PPase_HisIE_like"/>
    <property type="match status" value="1"/>
</dbReference>
<dbReference type="Pfam" id="PF01503">
    <property type="entry name" value="PRA-PH"/>
    <property type="match status" value="1"/>
</dbReference>
<evidence type="ECO:0000256" key="13">
    <source>
        <dbReference type="ARBA" id="ARBA00023102"/>
    </source>
</evidence>
<evidence type="ECO:0000313" key="18">
    <source>
        <dbReference type="Proteomes" id="UP000295684"/>
    </source>
</evidence>
<comment type="catalytic activity">
    <reaction evidence="2 15">
        <text>1-(5-phospho-beta-D-ribosyl)-ATP + H2O = 1-(5-phospho-beta-D-ribosyl)-5'-AMP + diphosphate + H(+)</text>
        <dbReference type="Rhea" id="RHEA:22828"/>
        <dbReference type="ChEBI" id="CHEBI:15377"/>
        <dbReference type="ChEBI" id="CHEBI:15378"/>
        <dbReference type="ChEBI" id="CHEBI:33019"/>
        <dbReference type="ChEBI" id="CHEBI:59457"/>
        <dbReference type="ChEBI" id="CHEBI:73183"/>
        <dbReference type="EC" id="3.6.1.31"/>
    </reaction>
</comment>
<comment type="pathway">
    <text evidence="4 15">Amino-acid biosynthesis; L-histidine biosynthesis; L-histidine from 5-phospho-alpha-D-ribose 1-diphosphate: step 3/9.</text>
</comment>